<protein>
    <submittedName>
        <fullName evidence="1">Uncharacterized protein</fullName>
    </submittedName>
</protein>
<keyword evidence="2" id="KW-1185">Reference proteome</keyword>
<dbReference type="Pfam" id="PF13376">
    <property type="entry name" value="OmdA"/>
    <property type="match status" value="1"/>
</dbReference>
<gene>
    <name evidence="1" type="ORF">Tpal_2391</name>
</gene>
<dbReference type="OrthoDB" id="9796999at2"/>
<dbReference type="STRING" id="140314.SAMN04488076_10748"/>
<dbReference type="RefSeq" id="WP_087033941.1">
    <property type="nucleotide sequence ID" value="NZ_FJNE01000008.1"/>
</dbReference>
<accession>A0A143YVC3</accession>
<dbReference type="Proteomes" id="UP000242754">
    <property type="component" value="Unassembled WGS sequence"/>
</dbReference>
<dbReference type="AlphaFoldDB" id="A0A143YVC3"/>
<sequence>MVHSKLPERWICCRSLQEWHDWLAENHDWAEQVWLEIKKVNAGEKGILLAEAVSEALCFGWIDGKMYSLDADSYILRFTPRKPDSLWSKTNRQRAERLMAEGRMTEAGLAVIRQAQANGHWQAAYTAKEKPAMPADLEAALQSDPVASSNFNDWPNSEQLQAVVWIGQAKRALTRQKRILETVERARTKKGMTE</sequence>
<evidence type="ECO:0000313" key="2">
    <source>
        <dbReference type="Proteomes" id="UP000242754"/>
    </source>
</evidence>
<proteinExistence type="predicted"/>
<dbReference type="EMBL" id="FJNE01000008">
    <property type="protein sequence ID" value="CZQ99579.1"/>
    <property type="molecule type" value="Genomic_DNA"/>
</dbReference>
<evidence type="ECO:0000313" key="1">
    <source>
        <dbReference type="EMBL" id="CZQ99579.1"/>
    </source>
</evidence>
<organism evidence="1 2">
    <name type="scientific">Trichococcus palustris</name>
    <dbReference type="NCBI Taxonomy" id="140314"/>
    <lineage>
        <taxon>Bacteria</taxon>
        <taxon>Bacillati</taxon>
        <taxon>Bacillota</taxon>
        <taxon>Bacilli</taxon>
        <taxon>Lactobacillales</taxon>
        <taxon>Carnobacteriaceae</taxon>
        <taxon>Trichococcus</taxon>
    </lineage>
</organism>
<reference evidence="1 2" key="1">
    <citation type="submission" date="2016-02" db="EMBL/GenBank/DDBJ databases">
        <authorList>
            <person name="Wen L."/>
            <person name="He K."/>
            <person name="Yang H."/>
        </authorList>
    </citation>
    <scope>NUCLEOTIDE SEQUENCE [LARGE SCALE GENOMIC DNA]</scope>
    <source>
        <strain evidence="1">Trichococcus palustris</strain>
    </source>
</reference>
<name>A0A143YVC3_9LACT</name>